<sequence length="43" mass="5291">MKAIRKAHEVDFWIWKKEWSKRQAAIELDKFLHQLPYTFKCVA</sequence>
<protein>
    <submittedName>
        <fullName evidence="1">Uncharacterized protein</fullName>
    </submittedName>
</protein>
<name>A0A8S5R272_9CAUD</name>
<accession>A0A8S5R272</accession>
<organism evidence="1">
    <name type="scientific">Siphoviridae sp. ct6d71</name>
    <dbReference type="NCBI Taxonomy" id="2826298"/>
    <lineage>
        <taxon>Viruses</taxon>
        <taxon>Duplodnaviria</taxon>
        <taxon>Heunggongvirae</taxon>
        <taxon>Uroviricota</taxon>
        <taxon>Caudoviricetes</taxon>
    </lineage>
</organism>
<evidence type="ECO:0000313" key="1">
    <source>
        <dbReference type="EMBL" id="DAE25456.1"/>
    </source>
</evidence>
<proteinExistence type="predicted"/>
<reference evidence="1" key="1">
    <citation type="journal article" date="2021" name="Proc. Natl. Acad. Sci. U.S.A.">
        <title>A Catalog of Tens of Thousands of Viruses from Human Metagenomes Reveals Hidden Associations with Chronic Diseases.</title>
        <authorList>
            <person name="Tisza M.J."/>
            <person name="Buck C.B."/>
        </authorList>
    </citation>
    <scope>NUCLEOTIDE SEQUENCE</scope>
    <source>
        <strain evidence="1">Ct6d71</strain>
    </source>
</reference>
<dbReference type="EMBL" id="BK015797">
    <property type="protein sequence ID" value="DAE25456.1"/>
    <property type="molecule type" value="Genomic_DNA"/>
</dbReference>